<protein>
    <recommendedName>
        <fullName evidence="3">Alpha/beta hydrolase</fullName>
    </recommendedName>
</protein>
<reference evidence="1 2" key="1">
    <citation type="journal article" date="2019" name="Int. J. Syst. Evol. Microbiol.">
        <title>The Global Catalogue of Microorganisms (GCM) 10K type strain sequencing project: providing services to taxonomists for standard genome sequencing and annotation.</title>
        <authorList>
            <consortium name="The Broad Institute Genomics Platform"/>
            <consortium name="The Broad Institute Genome Sequencing Center for Infectious Disease"/>
            <person name="Wu L."/>
            <person name="Ma J."/>
        </authorList>
    </citation>
    <scope>NUCLEOTIDE SEQUENCE [LARGE SCALE GENOMIC DNA]</scope>
    <source>
        <strain evidence="1 2">JCM 14902</strain>
    </source>
</reference>
<dbReference type="Proteomes" id="UP001500326">
    <property type="component" value="Unassembled WGS sequence"/>
</dbReference>
<dbReference type="SUPFAM" id="SSF53474">
    <property type="entry name" value="alpha/beta-Hydrolases"/>
    <property type="match status" value="1"/>
</dbReference>
<evidence type="ECO:0008006" key="3">
    <source>
        <dbReference type="Google" id="ProtNLM"/>
    </source>
</evidence>
<organism evidence="1 2">
    <name type="scientific">Microbacterium pumilum</name>
    <dbReference type="NCBI Taxonomy" id="344165"/>
    <lineage>
        <taxon>Bacteria</taxon>
        <taxon>Bacillati</taxon>
        <taxon>Actinomycetota</taxon>
        <taxon>Actinomycetes</taxon>
        <taxon>Micrococcales</taxon>
        <taxon>Microbacteriaceae</taxon>
        <taxon>Microbacterium</taxon>
    </lineage>
</organism>
<name>A0ABN2RXN7_9MICO</name>
<accession>A0ABN2RXN7</accession>
<keyword evidence="2" id="KW-1185">Reference proteome</keyword>
<dbReference type="EMBL" id="BAAAOH010000001">
    <property type="protein sequence ID" value="GAA1976808.1"/>
    <property type="molecule type" value="Genomic_DNA"/>
</dbReference>
<evidence type="ECO:0000313" key="2">
    <source>
        <dbReference type="Proteomes" id="UP001500326"/>
    </source>
</evidence>
<gene>
    <name evidence="1" type="ORF">GCM10009777_07200</name>
</gene>
<sequence>MSDDLDIRGGGAIAVDTETLRSAAAGFVALGAELAELAGLAASVQSTLLSERRAWDAGTSAFALYRSLTESDDFAQSVAGRLRQAAAVYEMAELNAAHAAAIFAGDLDTAARIDRRRAQLGETFPSAVWDAWGAQFEYNLMWPSELVRQATELGEPWGEVPGVIGGALAYGFARSAQALGRGTIDRGERLTGDPVDVRVRQISASRDVGAPATLAGAAARIPSVSAGDARIRVEKYTMVDGSRQFAVYVAGTKLVASRSEAFDAASAGELEVGRRSASYEATIEALREAGAEPGDVVHAFGHSQGAMVLGHLALEGDFDTRTLISLGSPIEADVGPETLSVSLRHTDDPLAMMTGGGHDHPVGAPGSFVAHRVADPASGLQDVALPAHDAAAYTETARLLDATPDPRMGAVRDLFDGLGDAVSVEATEYGAERP</sequence>
<proteinExistence type="predicted"/>
<evidence type="ECO:0000313" key="1">
    <source>
        <dbReference type="EMBL" id="GAA1976808.1"/>
    </source>
</evidence>
<comment type="caution">
    <text evidence="1">The sequence shown here is derived from an EMBL/GenBank/DDBJ whole genome shotgun (WGS) entry which is preliminary data.</text>
</comment>
<dbReference type="RefSeq" id="WP_344058594.1">
    <property type="nucleotide sequence ID" value="NZ_BAAAOH010000001.1"/>
</dbReference>
<dbReference type="InterPro" id="IPR029058">
    <property type="entry name" value="AB_hydrolase_fold"/>
</dbReference>